<reference evidence="6 7" key="1">
    <citation type="submission" date="2016-12" db="EMBL/GenBank/DDBJ databases">
        <title>The draft genome sequence of Actinophytocola xinjiangensis.</title>
        <authorList>
            <person name="Wang W."/>
            <person name="Yuan L."/>
        </authorList>
    </citation>
    <scope>NUCLEOTIDE SEQUENCE [LARGE SCALE GENOMIC DNA]</scope>
    <source>
        <strain evidence="6 7">CGMCC 4.4663</strain>
    </source>
</reference>
<dbReference type="Pfam" id="PF02223">
    <property type="entry name" value="Thymidylate_kin"/>
    <property type="match status" value="1"/>
</dbReference>
<dbReference type="GO" id="GO:0005737">
    <property type="term" value="C:cytoplasm"/>
    <property type="evidence" value="ECO:0007669"/>
    <property type="project" value="TreeGrafter"/>
</dbReference>
<sequence length="199" mass="22110">MSGIDGAGKSTQARRVVEALTPAYPGIRGVKTEFYGMYGVFELARTLTGDARGYHPLIPATLREFVIACDALTFSERVLRPAAEQGVALVWDRSPLCYEVYGHCYGADMTWPMKALAQVRRPDLIVLVDLDAELAVKRLAERAEQPHQSDEDLDLLSRVRARYLERASRRDDVEIVDGDRSTEEVTTAILDVVAARLGE</sequence>
<protein>
    <recommendedName>
        <fullName evidence="2">Thymidylate kinase</fullName>
    </recommendedName>
</protein>
<evidence type="ECO:0000256" key="3">
    <source>
        <dbReference type="ARBA" id="ARBA00022741"/>
    </source>
</evidence>
<gene>
    <name evidence="6" type="ORF">BLA60_01990</name>
</gene>
<accession>A0A7Z0WTF7</accession>
<dbReference type="EMBL" id="MSIF01000001">
    <property type="protein sequence ID" value="OLF14507.1"/>
    <property type="molecule type" value="Genomic_DNA"/>
</dbReference>
<evidence type="ECO:0000256" key="2">
    <source>
        <dbReference type="ARBA" id="ARBA00017144"/>
    </source>
</evidence>
<dbReference type="PANTHER" id="PTHR10344:SF4">
    <property type="entry name" value="UMP-CMP KINASE 2, MITOCHONDRIAL"/>
    <property type="match status" value="1"/>
</dbReference>
<dbReference type="GO" id="GO:0004798">
    <property type="term" value="F:dTMP kinase activity"/>
    <property type="evidence" value="ECO:0007669"/>
    <property type="project" value="TreeGrafter"/>
</dbReference>
<dbReference type="InterPro" id="IPR027417">
    <property type="entry name" value="P-loop_NTPase"/>
</dbReference>
<organism evidence="6 7">
    <name type="scientific">Actinophytocola xinjiangensis</name>
    <dbReference type="NCBI Taxonomy" id="485602"/>
    <lineage>
        <taxon>Bacteria</taxon>
        <taxon>Bacillati</taxon>
        <taxon>Actinomycetota</taxon>
        <taxon>Actinomycetes</taxon>
        <taxon>Pseudonocardiales</taxon>
        <taxon>Pseudonocardiaceae</taxon>
    </lineage>
</organism>
<proteinExistence type="inferred from homology"/>
<keyword evidence="3" id="KW-0547">Nucleotide-binding</keyword>
<dbReference type="InterPro" id="IPR039430">
    <property type="entry name" value="Thymidylate_kin-like_dom"/>
</dbReference>
<keyword evidence="7" id="KW-1185">Reference proteome</keyword>
<evidence type="ECO:0000313" key="7">
    <source>
        <dbReference type="Proteomes" id="UP000185696"/>
    </source>
</evidence>
<comment type="similarity">
    <text evidence="1">Belongs to the thymidylate kinase family.</text>
</comment>
<dbReference type="GO" id="GO:0006227">
    <property type="term" value="P:dUDP biosynthetic process"/>
    <property type="evidence" value="ECO:0007669"/>
    <property type="project" value="TreeGrafter"/>
</dbReference>
<dbReference type="Proteomes" id="UP000185696">
    <property type="component" value="Unassembled WGS sequence"/>
</dbReference>
<evidence type="ECO:0000256" key="1">
    <source>
        <dbReference type="ARBA" id="ARBA00009776"/>
    </source>
</evidence>
<dbReference type="Gene3D" id="3.40.50.300">
    <property type="entry name" value="P-loop containing nucleotide triphosphate hydrolases"/>
    <property type="match status" value="1"/>
</dbReference>
<dbReference type="GO" id="GO:0005524">
    <property type="term" value="F:ATP binding"/>
    <property type="evidence" value="ECO:0007669"/>
    <property type="project" value="UniProtKB-KW"/>
</dbReference>
<dbReference type="GO" id="GO:0006233">
    <property type="term" value="P:dTDP biosynthetic process"/>
    <property type="evidence" value="ECO:0007669"/>
    <property type="project" value="TreeGrafter"/>
</dbReference>
<feature type="domain" description="Thymidylate kinase-like" evidence="5">
    <location>
        <begin position="3"/>
        <end position="189"/>
    </location>
</feature>
<name>A0A7Z0WTF7_9PSEU</name>
<dbReference type="CDD" id="cd01672">
    <property type="entry name" value="TMPK"/>
    <property type="match status" value="1"/>
</dbReference>
<evidence type="ECO:0000256" key="4">
    <source>
        <dbReference type="ARBA" id="ARBA00022840"/>
    </source>
</evidence>
<dbReference type="GO" id="GO:0006235">
    <property type="term" value="P:dTTP biosynthetic process"/>
    <property type="evidence" value="ECO:0007669"/>
    <property type="project" value="TreeGrafter"/>
</dbReference>
<comment type="caution">
    <text evidence="6">The sequence shown here is derived from an EMBL/GenBank/DDBJ whole genome shotgun (WGS) entry which is preliminary data.</text>
</comment>
<evidence type="ECO:0000259" key="5">
    <source>
        <dbReference type="Pfam" id="PF02223"/>
    </source>
</evidence>
<dbReference type="PANTHER" id="PTHR10344">
    <property type="entry name" value="THYMIDYLATE KINASE"/>
    <property type="match status" value="1"/>
</dbReference>
<dbReference type="SUPFAM" id="SSF52540">
    <property type="entry name" value="P-loop containing nucleoside triphosphate hydrolases"/>
    <property type="match status" value="1"/>
</dbReference>
<dbReference type="AlphaFoldDB" id="A0A7Z0WTF7"/>
<evidence type="ECO:0000313" key="6">
    <source>
        <dbReference type="EMBL" id="OLF14507.1"/>
    </source>
</evidence>
<keyword evidence="4" id="KW-0067">ATP-binding</keyword>
<dbReference type="GO" id="GO:0004550">
    <property type="term" value="F:nucleoside diphosphate kinase activity"/>
    <property type="evidence" value="ECO:0007669"/>
    <property type="project" value="TreeGrafter"/>
</dbReference>